<dbReference type="PANTHER" id="PTHR35812:SF1">
    <property type="entry name" value="LIPOPROTEIN"/>
    <property type="match status" value="1"/>
</dbReference>
<name>A0A7U7J3B5_9GAMM</name>
<feature type="signal peptide" evidence="1">
    <location>
        <begin position="1"/>
        <end position="28"/>
    </location>
</feature>
<organism evidence="3 4">
    <name type="scientific">Candidatus Contendobacter odensis Run_B_J11</name>
    <dbReference type="NCBI Taxonomy" id="1400861"/>
    <lineage>
        <taxon>Bacteria</taxon>
        <taxon>Pseudomonadati</taxon>
        <taxon>Pseudomonadota</taxon>
        <taxon>Gammaproteobacteria</taxon>
        <taxon>Candidatus Competibacteraceae</taxon>
        <taxon>Candidatus Contendibacter</taxon>
    </lineage>
</organism>
<feature type="domain" description="Lcl C-terminal" evidence="2">
    <location>
        <begin position="51"/>
        <end position="183"/>
    </location>
</feature>
<sequence length="204" mass="21560">MNSCPHSSLRNLPTLAALLLGLSSGLTALELSAAPTNIPSAATRFTDNDNGTVTDHLTGVIWLKNANCTETVGGVNKSAGVLAWDNALAWTAALDNGSCGLTDGSTASQWRLPNRKELQSLIDHGVSNPALPAGHPFTRVQSHYYWSSTTFALGANGAWGVNLTDGNRYAGGATFILYVWPVRQQANILIEQAKVANGLFWAAP</sequence>
<reference evidence="3 4" key="1">
    <citation type="journal article" date="2014" name="ISME J.">
        <title>Candidatus Competibacter-lineage genomes retrieved from metagenomes reveal functional metabolic diversity.</title>
        <authorList>
            <person name="McIlroy S.J."/>
            <person name="Albertsen M."/>
            <person name="Andresen E.K."/>
            <person name="Saunders A.M."/>
            <person name="Kristiansen R."/>
            <person name="Stokholm-Bjerregaard M."/>
            <person name="Nielsen K.L."/>
            <person name="Nielsen P.H."/>
        </authorList>
    </citation>
    <scope>NUCLEOTIDE SEQUENCE [LARGE SCALE GENOMIC DNA]</scope>
    <source>
        <strain evidence="3 4">Run_B_J11</strain>
    </source>
</reference>
<evidence type="ECO:0000313" key="3">
    <source>
        <dbReference type="EMBL" id="CDH44414.1"/>
    </source>
</evidence>
<dbReference type="PANTHER" id="PTHR35812">
    <property type="entry name" value="LIPOPROTEIN"/>
    <property type="match status" value="1"/>
</dbReference>
<evidence type="ECO:0000256" key="1">
    <source>
        <dbReference type="SAM" id="SignalP"/>
    </source>
</evidence>
<keyword evidence="4" id="KW-1185">Reference proteome</keyword>
<dbReference type="Pfam" id="PF07603">
    <property type="entry name" value="Lcl_C"/>
    <property type="match status" value="1"/>
</dbReference>
<dbReference type="OrthoDB" id="9793251at2"/>
<accession>A0A7U7J3B5</accession>
<feature type="chain" id="PRO_5030869876" description="Lcl C-terminal domain-containing protein" evidence="1">
    <location>
        <begin position="29"/>
        <end position="204"/>
    </location>
</feature>
<dbReference type="InterPro" id="IPR011460">
    <property type="entry name" value="Lcl_C"/>
</dbReference>
<keyword evidence="1" id="KW-0732">Signal</keyword>
<protein>
    <recommendedName>
        <fullName evidence="2">Lcl C-terminal domain-containing protein</fullName>
    </recommendedName>
</protein>
<comment type="caution">
    <text evidence="3">The sequence shown here is derived from an EMBL/GenBank/DDBJ whole genome shotgun (WGS) entry which is preliminary data.</text>
</comment>
<dbReference type="RefSeq" id="WP_051497499.1">
    <property type="nucleotide sequence ID" value="NZ_CBTK010000074.1"/>
</dbReference>
<evidence type="ECO:0000259" key="2">
    <source>
        <dbReference type="Pfam" id="PF07603"/>
    </source>
</evidence>
<proteinExistence type="predicted"/>
<dbReference type="AlphaFoldDB" id="A0A7U7J3B5"/>
<dbReference type="Proteomes" id="UP000019184">
    <property type="component" value="Unassembled WGS sequence"/>
</dbReference>
<gene>
    <name evidence="3" type="ORF">BN874_1650009</name>
</gene>
<evidence type="ECO:0000313" key="4">
    <source>
        <dbReference type="Proteomes" id="UP000019184"/>
    </source>
</evidence>
<dbReference type="EMBL" id="CBTK010000074">
    <property type="protein sequence ID" value="CDH44414.1"/>
    <property type="molecule type" value="Genomic_DNA"/>
</dbReference>